<evidence type="ECO:0000313" key="4">
    <source>
        <dbReference type="Proteomes" id="UP000631300"/>
    </source>
</evidence>
<organism evidence="3 4">
    <name type="scientific">Alteromonas halophila</name>
    <dbReference type="NCBI Taxonomy" id="516698"/>
    <lineage>
        <taxon>Bacteria</taxon>
        <taxon>Pseudomonadati</taxon>
        <taxon>Pseudomonadota</taxon>
        <taxon>Gammaproteobacteria</taxon>
        <taxon>Alteromonadales</taxon>
        <taxon>Alteromonadaceae</taxon>
        <taxon>Alteromonas/Salinimonas group</taxon>
        <taxon>Alteromonas</taxon>
    </lineage>
</organism>
<protein>
    <recommendedName>
        <fullName evidence="2">ATP-grasp domain-containing protein</fullName>
    </recommendedName>
</protein>
<dbReference type="EMBL" id="BMXP01000001">
    <property type="protein sequence ID" value="GGW75740.1"/>
    <property type="molecule type" value="Genomic_DNA"/>
</dbReference>
<dbReference type="GO" id="GO:0005524">
    <property type="term" value="F:ATP binding"/>
    <property type="evidence" value="ECO:0007669"/>
    <property type="project" value="UniProtKB-UniRule"/>
</dbReference>
<reference evidence="3" key="1">
    <citation type="journal article" date="2014" name="Int. J. Syst. Evol. Microbiol.">
        <title>Complete genome sequence of Corynebacterium casei LMG S-19264T (=DSM 44701T), isolated from a smear-ripened cheese.</title>
        <authorList>
            <consortium name="US DOE Joint Genome Institute (JGI-PGF)"/>
            <person name="Walter F."/>
            <person name="Albersmeier A."/>
            <person name="Kalinowski J."/>
            <person name="Ruckert C."/>
        </authorList>
    </citation>
    <scope>NUCLEOTIDE SEQUENCE</scope>
    <source>
        <strain evidence="3">KCTC 22164</strain>
    </source>
</reference>
<feature type="domain" description="ATP-grasp" evidence="2">
    <location>
        <begin position="120"/>
        <end position="332"/>
    </location>
</feature>
<dbReference type="GO" id="GO:0046872">
    <property type="term" value="F:metal ion binding"/>
    <property type="evidence" value="ECO:0007669"/>
    <property type="project" value="InterPro"/>
</dbReference>
<dbReference type="InterPro" id="IPR011761">
    <property type="entry name" value="ATP-grasp"/>
</dbReference>
<evidence type="ECO:0000313" key="3">
    <source>
        <dbReference type="EMBL" id="GGW75740.1"/>
    </source>
</evidence>
<dbReference type="Proteomes" id="UP000631300">
    <property type="component" value="Unassembled WGS sequence"/>
</dbReference>
<keyword evidence="1" id="KW-0547">Nucleotide-binding</keyword>
<dbReference type="AlphaFoldDB" id="A0A918JH49"/>
<reference evidence="3" key="2">
    <citation type="submission" date="2020-09" db="EMBL/GenBank/DDBJ databases">
        <authorList>
            <person name="Sun Q."/>
            <person name="Kim S."/>
        </authorList>
    </citation>
    <scope>NUCLEOTIDE SEQUENCE</scope>
    <source>
        <strain evidence="3">KCTC 22164</strain>
    </source>
</reference>
<dbReference type="PROSITE" id="PS50975">
    <property type="entry name" value="ATP_GRASP"/>
    <property type="match status" value="1"/>
</dbReference>
<evidence type="ECO:0000256" key="1">
    <source>
        <dbReference type="PROSITE-ProRule" id="PRU00409"/>
    </source>
</evidence>
<evidence type="ECO:0000259" key="2">
    <source>
        <dbReference type="PROSITE" id="PS50975"/>
    </source>
</evidence>
<proteinExistence type="predicted"/>
<sequence length="339" mass="39003">MHSTIFMLGPPDTAIKNNDLRMKRTEDGKYRVLISNCTPFTSLLTQDKTIARHSETVVLGHHKRVRFPKGAAVNMFNLVSDADSSMLSLRQIETICERNGFKRVFNHPRNIQLTSRANARRVFSDIPGLVIPKTVATTFSSIPNLARDITAHKLSYPLIIRCSGRHGGEAMYRVDSEEALSELPDDLKQEGTRLLLIEYLAREDERGLFHKIRIVFVDGEIYPRHCIFSDNWCVHATDRERVMLGDEQLREKEQAFLQNFDNTLTASQRQALLTMQQRLGLDLWGMDCAINDDGQIILFEANACMNFHDQDYGPHNEFEYLKPFQQAVRRAIKKMILRH</sequence>
<gene>
    <name evidence="3" type="ORF">GCM10007391_05120</name>
</gene>
<keyword evidence="1" id="KW-0067">ATP-binding</keyword>
<accession>A0A918JH49</accession>
<comment type="caution">
    <text evidence="3">The sequence shown here is derived from an EMBL/GenBank/DDBJ whole genome shotgun (WGS) entry which is preliminary data.</text>
</comment>
<keyword evidence="4" id="KW-1185">Reference proteome</keyword>
<name>A0A918JH49_9ALTE</name>
<dbReference type="SUPFAM" id="SSF56059">
    <property type="entry name" value="Glutathione synthetase ATP-binding domain-like"/>
    <property type="match status" value="1"/>
</dbReference>